<reference evidence="4" key="1">
    <citation type="journal article" date="2019" name="Int. J. Syst. Evol. Microbiol.">
        <title>The Global Catalogue of Microorganisms (GCM) 10K type strain sequencing project: providing services to taxonomists for standard genome sequencing and annotation.</title>
        <authorList>
            <consortium name="The Broad Institute Genomics Platform"/>
            <consortium name="The Broad Institute Genome Sequencing Center for Infectious Disease"/>
            <person name="Wu L."/>
            <person name="Ma J."/>
        </authorList>
    </citation>
    <scope>NUCLEOTIDE SEQUENCE [LARGE SCALE GENOMIC DNA]</scope>
    <source>
        <strain evidence="4">CECT 8010</strain>
    </source>
</reference>
<proteinExistence type="predicted"/>
<dbReference type="InterPro" id="IPR000700">
    <property type="entry name" value="PAS-assoc_C"/>
</dbReference>
<dbReference type="PANTHER" id="PTHR44757:SF2">
    <property type="entry name" value="BIOFILM ARCHITECTURE MAINTENANCE PROTEIN MBAA"/>
    <property type="match status" value="1"/>
</dbReference>
<dbReference type="InterPro" id="IPR000014">
    <property type="entry name" value="PAS"/>
</dbReference>
<dbReference type="EMBL" id="JBHSDC010000005">
    <property type="protein sequence ID" value="MFC4231443.1"/>
    <property type="molecule type" value="Genomic_DNA"/>
</dbReference>
<evidence type="ECO:0000313" key="3">
    <source>
        <dbReference type="EMBL" id="MFC4231443.1"/>
    </source>
</evidence>
<sequence length="505" mass="57213">MSSLFSSQIDVNNLASKAVPQTTLPNFLESETDSSNCAVLYQSVIQNIAVGIVKHSPDGQIVLCNNMALEMLGLSEDELYGKTSIDPSWNVIHEDGSNFPGIQHPSSVAIATKRAVKDVVMGVYCRKTKNRVWLMVNAEPQFDVYGSLLHVLVTFTDITAYKKVKDELRIKNQMLENFSQNSIDMFGIMDVTGRYHYVSKAAMVISGYTQQELLQVNALDLAPKKTKDFIKQLLLDMPVVGRVENMIGKIICKDDTVKYISWSFQWDANSELIYVNGRDKTQQVKDTRALEAMRIAEEQQKRHLIFEVEEQKRHTIGYELHENVGQIIATVKMYLDSYDKTANDRTLQESKDLLTVCIDELRTITYINSIPNFKEVGFANAIDILMQLQFKKQAVVHALDIAIDEAAISEINRINIYRLIQLWLSHIAQREGLLSVLIGIHTSEDMLTLQITDEVGKAQNYTDYLSPDLMPIKERLNIIGGTMTLHPSADNKCFTIAFLLKKELY</sequence>
<dbReference type="NCBIfam" id="TIGR00229">
    <property type="entry name" value="sensory_box"/>
    <property type="match status" value="2"/>
</dbReference>
<dbReference type="CDD" id="cd00130">
    <property type="entry name" value="PAS"/>
    <property type="match status" value="1"/>
</dbReference>
<feature type="domain" description="PAS" evidence="1">
    <location>
        <begin position="171"/>
        <end position="214"/>
    </location>
</feature>
<dbReference type="PANTHER" id="PTHR44757">
    <property type="entry name" value="DIGUANYLATE CYCLASE DGCP"/>
    <property type="match status" value="1"/>
</dbReference>
<evidence type="ECO:0000259" key="1">
    <source>
        <dbReference type="PROSITE" id="PS50112"/>
    </source>
</evidence>
<dbReference type="InterPro" id="IPR052155">
    <property type="entry name" value="Biofilm_reg_signaling"/>
</dbReference>
<organism evidence="3 4">
    <name type="scientific">Parasediminibacterium paludis</name>
    <dbReference type="NCBI Taxonomy" id="908966"/>
    <lineage>
        <taxon>Bacteria</taxon>
        <taxon>Pseudomonadati</taxon>
        <taxon>Bacteroidota</taxon>
        <taxon>Chitinophagia</taxon>
        <taxon>Chitinophagales</taxon>
        <taxon>Chitinophagaceae</taxon>
        <taxon>Parasediminibacterium</taxon>
    </lineage>
</organism>
<dbReference type="PROSITE" id="PS50113">
    <property type="entry name" value="PAC"/>
    <property type="match status" value="1"/>
</dbReference>
<dbReference type="InterPro" id="IPR035965">
    <property type="entry name" value="PAS-like_dom_sf"/>
</dbReference>
<protein>
    <submittedName>
        <fullName evidence="3">PAS domain S-box protein</fullName>
    </submittedName>
</protein>
<dbReference type="Proteomes" id="UP001595906">
    <property type="component" value="Unassembled WGS sequence"/>
</dbReference>
<evidence type="ECO:0000313" key="4">
    <source>
        <dbReference type="Proteomes" id="UP001595906"/>
    </source>
</evidence>
<comment type="caution">
    <text evidence="3">The sequence shown here is derived from an EMBL/GenBank/DDBJ whole genome shotgun (WGS) entry which is preliminary data.</text>
</comment>
<dbReference type="Gene3D" id="3.30.450.20">
    <property type="entry name" value="PAS domain"/>
    <property type="match status" value="2"/>
</dbReference>
<accession>A0ABV8PWC7</accession>
<dbReference type="SMART" id="SM00091">
    <property type="entry name" value="PAS"/>
    <property type="match status" value="2"/>
</dbReference>
<evidence type="ECO:0000259" key="2">
    <source>
        <dbReference type="PROSITE" id="PS50113"/>
    </source>
</evidence>
<dbReference type="PROSITE" id="PS50112">
    <property type="entry name" value="PAS"/>
    <property type="match status" value="2"/>
</dbReference>
<dbReference type="RefSeq" id="WP_379012914.1">
    <property type="nucleotide sequence ID" value="NZ_JBHSDC010000005.1"/>
</dbReference>
<feature type="domain" description="PAS" evidence="1">
    <location>
        <begin position="41"/>
        <end position="95"/>
    </location>
</feature>
<gene>
    <name evidence="3" type="ORF">ACFOW1_06055</name>
</gene>
<dbReference type="Pfam" id="PF13426">
    <property type="entry name" value="PAS_9"/>
    <property type="match status" value="2"/>
</dbReference>
<feature type="domain" description="PAC" evidence="2">
    <location>
        <begin position="117"/>
        <end position="170"/>
    </location>
</feature>
<dbReference type="SUPFAM" id="SSF55785">
    <property type="entry name" value="PYP-like sensor domain (PAS domain)"/>
    <property type="match status" value="2"/>
</dbReference>
<keyword evidence="4" id="KW-1185">Reference proteome</keyword>
<name>A0ABV8PWC7_9BACT</name>